<proteinExistence type="predicted"/>
<evidence type="ECO:0000313" key="1">
    <source>
        <dbReference type="EMBL" id="KMQ61332.1"/>
    </source>
</evidence>
<comment type="caution">
    <text evidence="1">The sequence shown here is derived from an EMBL/GenBank/DDBJ whole genome shotgun (WGS) entry which is preliminary data.</text>
</comment>
<dbReference type="Proteomes" id="UP000036261">
    <property type="component" value="Unassembled WGS sequence"/>
</dbReference>
<dbReference type="STRING" id="558151.ACM46_14950"/>
<reference evidence="1 2" key="1">
    <citation type="journal article" date="2013" name="Int. J. Syst. Evol. Microbiol.">
        <title>Chryseobacterium angstadtii sp. nov., isolated from a newt tank.</title>
        <authorList>
            <person name="Kirk K.E."/>
            <person name="Hoffman J.A."/>
            <person name="Smith K.A."/>
            <person name="Strahan B.L."/>
            <person name="Failor K.C."/>
            <person name="Krebs J.E."/>
            <person name="Gale A.N."/>
            <person name="Do T.D."/>
            <person name="Sontag T.C."/>
            <person name="Batties A.M."/>
            <person name="Mistiszyn K."/>
            <person name="Newman J.D."/>
        </authorList>
    </citation>
    <scope>NUCLEOTIDE SEQUENCE [LARGE SCALE GENOMIC DNA]</scope>
    <source>
        <strain evidence="1 2">KM</strain>
    </source>
</reference>
<name>A0A0J7I4Q6_9FLAO</name>
<keyword evidence="2" id="KW-1185">Reference proteome</keyword>
<dbReference type="AlphaFoldDB" id="A0A0J7I4Q6"/>
<sequence>MFILSCTSKNIKEANQVINKIENYRKEKHMLPNDLNSIGVQETEEGPVYYKKVDSLNYIIWIQAESSIGESRIYYSDTQKWENGFREVDKNNTK</sequence>
<accession>A0A0J7I4Q6</accession>
<protein>
    <submittedName>
        <fullName evidence="1">Uncharacterized protein</fullName>
    </submittedName>
</protein>
<evidence type="ECO:0000313" key="2">
    <source>
        <dbReference type="Proteomes" id="UP000036261"/>
    </source>
</evidence>
<gene>
    <name evidence="1" type="ORF">ACM46_14950</name>
</gene>
<dbReference type="EMBL" id="LFND01000005">
    <property type="protein sequence ID" value="KMQ61332.1"/>
    <property type="molecule type" value="Genomic_DNA"/>
</dbReference>
<dbReference type="PATRIC" id="fig|558151.6.peg.3161"/>
<organism evidence="1 2">
    <name type="scientific">Chryseobacterium angstadtii</name>
    <dbReference type="NCBI Taxonomy" id="558151"/>
    <lineage>
        <taxon>Bacteria</taxon>
        <taxon>Pseudomonadati</taxon>
        <taxon>Bacteroidota</taxon>
        <taxon>Flavobacteriia</taxon>
        <taxon>Flavobacteriales</taxon>
        <taxon>Weeksellaceae</taxon>
        <taxon>Chryseobacterium group</taxon>
        <taxon>Chryseobacterium</taxon>
    </lineage>
</organism>